<reference evidence="1" key="1">
    <citation type="journal article" date="2020" name="bioRxiv">
        <title>Chromosome-level reference genome of the European wasp spider Argiope bruennichi: a resource for studies on range expansion and evolutionary adaptation.</title>
        <authorList>
            <person name="Sheffer M.M."/>
            <person name="Hoppe A."/>
            <person name="Krehenwinkel H."/>
            <person name="Uhl G."/>
            <person name="Kuss A.W."/>
            <person name="Jensen L."/>
            <person name="Jensen C."/>
            <person name="Gillespie R.G."/>
            <person name="Hoff K.J."/>
            <person name="Prost S."/>
        </authorList>
    </citation>
    <scope>NUCLEOTIDE SEQUENCE</scope>
</reference>
<accession>A0A8T0G144</accession>
<keyword evidence="2" id="KW-1185">Reference proteome</keyword>
<gene>
    <name evidence="1" type="ORF">HNY73_000980</name>
</gene>
<evidence type="ECO:0000313" key="1">
    <source>
        <dbReference type="EMBL" id="KAF8796626.1"/>
    </source>
</evidence>
<name>A0A8T0G144_ARGBR</name>
<dbReference type="EMBL" id="JABXBU010000001">
    <property type="protein sequence ID" value="KAF8796626.1"/>
    <property type="molecule type" value="Genomic_DNA"/>
</dbReference>
<reference evidence="1" key="2">
    <citation type="submission" date="2020-06" db="EMBL/GenBank/DDBJ databases">
        <authorList>
            <person name="Sheffer M."/>
        </authorList>
    </citation>
    <scope>NUCLEOTIDE SEQUENCE</scope>
</reference>
<evidence type="ECO:0000313" key="2">
    <source>
        <dbReference type="Proteomes" id="UP000807504"/>
    </source>
</evidence>
<dbReference type="Proteomes" id="UP000807504">
    <property type="component" value="Unassembled WGS sequence"/>
</dbReference>
<sequence length="95" mass="10961">MQIKIGLPLRRPAMVNLCKNVKTSSFCADLPFAGYRIYLKRKIVEKLFDLATEKLTIADLYGQKIRCRNSRTSAAYERGLSNWRYPYESVTPKPS</sequence>
<dbReference type="AlphaFoldDB" id="A0A8T0G144"/>
<protein>
    <submittedName>
        <fullName evidence="1">Uncharacterized protein</fullName>
    </submittedName>
</protein>
<comment type="caution">
    <text evidence="1">The sequence shown here is derived from an EMBL/GenBank/DDBJ whole genome shotgun (WGS) entry which is preliminary data.</text>
</comment>
<proteinExistence type="predicted"/>
<organism evidence="1 2">
    <name type="scientific">Argiope bruennichi</name>
    <name type="common">Wasp spider</name>
    <name type="synonym">Aranea bruennichi</name>
    <dbReference type="NCBI Taxonomy" id="94029"/>
    <lineage>
        <taxon>Eukaryota</taxon>
        <taxon>Metazoa</taxon>
        <taxon>Ecdysozoa</taxon>
        <taxon>Arthropoda</taxon>
        <taxon>Chelicerata</taxon>
        <taxon>Arachnida</taxon>
        <taxon>Araneae</taxon>
        <taxon>Araneomorphae</taxon>
        <taxon>Entelegynae</taxon>
        <taxon>Araneoidea</taxon>
        <taxon>Araneidae</taxon>
        <taxon>Argiope</taxon>
    </lineage>
</organism>